<reference evidence="2" key="1">
    <citation type="submission" date="2015-11" db="EMBL/GenBank/DDBJ databases">
        <title>De novo transcriptome assembly of four potential Pierce s Disease insect vectors from Arizona vineyards.</title>
        <authorList>
            <person name="Tassone E.E."/>
        </authorList>
    </citation>
    <scope>NUCLEOTIDE SEQUENCE</scope>
</reference>
<dbReference type="AlphaFoldDB" id="A0A1B6K5B3"/>
<name>A0A1B6K5B3_9HEMI</name>
<protein>
    <submittedName>
        <fullName evidence="2">Uncharacterized protein</fullName>
    </submittedName>
</protein>
<organism evidence="2">
    <name type="scientific">Homalodisca liturata</name>
    <dbReference type="NCBI Taxonomy" id="320908"/>
    <lineage>
        <taxon>Eukaryota</taxon>
        <taxon>Metazoa</taxon>
        <taxon>Ecdysozoa</taxon>
        <taxon>Arthropoda</taxon>
        <taxon>Hexapoda</taxon>
        <taxon>Insecta</taxon>
        <taxon>Pterygota</taxon>
        <taxon>Neoptera</taxon>
        <taxon>Paraneoptera</taxon>
        <taxon>Hemiptera</taxon>
        <taxon>Auchenorrhyncha</taxon>
        <taxon>Membracoidea</taxon>
        <taxon>Cicadellidae</taxon>
        <taxon>Cicadellinae</taxon>
        <taxon>Proconiini</taxon>
        <taxon>Homalodisca</taxon>
    </lineage>
</organism>
<feature type="region of interest" description="Disordered" evidence="1">
    <location>
        <begin position="34"/>
        <end position="58"/>
    </location>
</feature>
<evidence type="ECO:0000256" key="1">
    <source>
        <dbReference type="SAM" id="MobiDB-lite"/>
    </source>
</evidence>
<sequence length="133" mass="14601">MDEDKVLNVLNSLSFGNNQNISDEDYSVYADYFSERPLSSDESSSEDEEEPIGLPEQDTSVNIADISLLNDIPKVDEIQDMLVADAGNNVDVINIENVIIEIEANNQQVLDENDGGHNLVMVDVAANLVDTLT</sequence>
<dbReference type="EMBL" id="GECU01001056">
    <property type="protein sequence ID" value="JAT06651.1"/>
    <property type="molecule type" value="Transcribed_RNA"/>
</dbReference>
<proteinExistence type="predicted"/>
<accession>A0A1B6K5B3</accession>
<feature type="non-terminal residue" evidence="2">
    <location>
        <position position="133"/>
    </location>
</feature>
<evidence type="ECO:0000313" key="2">
    <source>
        <dbReference type="EMBL" id="JAT06651.1"/>
    </source>
</evidence>
<gene>
    <name evidence="2" type="ORF">g.313</name>
</gene>